<dbReference type="SUPFAM" id="SSF51735">
    <property type="entry name" value="NAD(P)-binding Rossmann-fold domains"/>
    <property type="match status" value="1"/>
</dbReference>
<dbReference type="NCBIfam" id="NF006942">
    <property type="entry name" value="PRK09424.1"/>
    <property type="match status" value="1"/>
</dbReference>
<dbReference type="SMART" id="SM01003">
    <property type="entry name" value="AlaDh_PNT_N"/>
    <property type="match status" value="1"/>
</dbReference>
<evidence type="ECO:0000256" key="5">
    <source>
        <dbReference type="ARBA" id="ARBA00023027"/>
    </source>
</evidence>
<dbReference type="InterPro" id="IPR007698">
    <property type="entry name" value="AlaDH/PNT_NAD(H)-bd"/>
</dbReference>
<evidence type="ECO:0000256" key="6">
    <source>
        <dbReference type="ARBA" id="ARBA00048202"/>
    </source>
</evidence>
<dbReference type="SUPFAM" id="SSF52283">
    <property type="entry name" value="Formate/glycerate dehydrogenase catalytic domain-like"/>
    <property type="match status" value="1"/>
</dbReference>
<proteinExistence type="predicted"/>
<dbReference type="PANTHER" id="PTHR10160:SF19">
    <property type="entry name" value="PROTON-TRANSLOCATING NAD(P)(+) TRANSHYDROGENASE"/>
    <property type="match status" value="1"/>
</dbReference>
<sequence>MIAAVLKETITGEKRVAATPKTVKELINSGITVRVQSAAGEDSFFSDQDYQNAGAEVVTEITDLLNGVDIVLKVAPATLEEMDAMPDGITYISLFQTTKRAEQVRKLSAKNITGFSMHLIPRTTLAQSMDAISSQANIAGYKSVLIGAAHLPVYMPLLMTAAGTIPPAKVLILGAGVTGLQAIATAKRLGAQVESFDVRPEVKEEVESLGAKFVAVESDGNDGVGEGGYAKETSEDYKIRQREMIKKHIAKSNLVITTALVPGRPAPLLIPTEMVNGMKPGSVIMDLAAENGGNCELTKGGEIINYNGVMIDGTINLPSSMQVHASQLYAKNIFSFVTYLIKEGQLNIDEEDEIISGAMFTHQGKITHEPTLEAINNL</sequence>
<dbReference type="PANTHER" id="PTHR10160">
    <property type="entry name" value="NAD(P) TRANSHYDROGENASE"/>
    <property type="match status" value="1"/>
</dbReference>
<keyword evidence="4" id="KW-1278">Translocase</keyword>
<dbReference type="InterPro" id="IPR007886">
    <property type="entry name" value="AlaDH/PNT_N"/>
</dbReference>
<gene>
    <name evidence="9" type="ORF">METZ01_LOCUS35783</name>
</gene>
<comment type="catalytic activity">
    <reaction evidence="6">
        <text>NAD(+) + NADPH + H(+)(in) = NADH + NADP(+) + H(+)(out)</text>
        <dbReference type="Rhea" id="RHEA:47992"/>
        <dbReference type="ChEBI" id="CHEBI:15378"/>
        <dbReference type="ChEBI" id="CHEBI:57540"/>
        <dbReference type="ChEBI" id="CHEBI:57783"/>
        <dbReference type="ChEBI" id="CHEBI:57945"/>
        <dbReference type="ChEBI" id="CHEBI:58349"/>
        <dbReference type="EC" id="7.1.1.1"/>
    </reaction>
</comment>
<feature type="domain" description="Alanine dehydrogenase/pyridine nucleotide transhydrogenase NAD(H)-binding" evidence="7">
    <location>
        <begin position="148"/>
        <end position="313"/>
    </location>
</feature>
<evidence type="ECO:0000256" key="2">
    <source>
        <dbReference type="ARBA" id="ARBA00022741"/>
    </source>
</evidence>
<name>A0A381QWG2_9ZZZZ</name>
<dbReference type="GO" id="GO:0005886">
    <property type="term" value="C:plasma membrane"/>
    <property type="evidence" value="ECO:0007669"/>
    <property type="project" value="TreeGrafter"/>
</dbReference>
<dbReference type="Pfam" id="PF01262">
    <property type="entry name" value="AlaDh_PNT_C"/>
    <property type="match status" value="1"/>
</dbReference>
<feature type="domain" description="Alanine dehydrogenase/pyridine nucleotide transhydrogenase N-terminal" evidence="8">
    <location>
        <begin position="4"/>
        <end position="139"/>
    </location>
</feature>
<evidence type="ECO:0000259" key="7">
    <source>
        <dbReference type="SMART" id="SM01002"/>
    </source>
</evidence>
<dbReference type="InterPro" id="IPR036291">
    <property type="entry name" value="NAD(P)-bd_dom_sf"/>
</dbReference>
<evidence type="ECO:0000256" key="1">
    <source>
        <dbReference type="ARBA" id="ARBA00012943"/>
    </source>
</evidence>
<evidence type="ECO:0000259" key="8">
    <source>
        <dbReference type="SMART" id="SM01003"/>
    </source>
</evidence>
<keyword evidence="3" id="KW-0521">NADP</keyword>
<dbReference type="EMBL" id="UINC01001528">
    <property type="protein sequence ID" value="SUZ82929.1"/>
    <property type="molecule type" value="Genomic_DNA"/>
</dbReference>
<evidence type="ECO:0000313" key="9">
    <source>
        <dbReference type="EMBL" id="SUZ82929.1"/>
    </source>
</evidence>
<evidence type="ECO:0000256" key="4">
    <source>
        <dbReference type="ARBA" id="ARBA00022967"/>
    </source>
</evidence>
<reference evidence="9" key="1">
    <citation type="submission" date="2018-05" db="EMBL/GenBank/DDBJ databases">
        <authorList>
            <person name="Lanie J.A."/>
            <person name="Ng W.-L."/>
            <person name="Kazmierczak K.M."/>
            <person name="Andrzejewski T.M."/>
            <person name="Davidsen T.M."/>
            <person name="Wayne K.J."/>
            <person name="Tettelin H."/>
            <person name="Glass J.I."/>
            <person name="Rusch D."/>
            <person name="Podicherti R."/>
            <person name="Tsui H.-C.T."/>
            <person name="Winkler M.E."/>
        </authorList>
    </citation>
    <scope>NUCLEOTIDE SEQUENCE</scope>
</reference>
<dbReference type="AlphaFoldDB" id="A0A381QWG2"/>
<dbReference type="FunFam" id="3.40.50.720:FF:000188">
    <property type="entry name" value="NAD(P) transhydrogenase alpha subunit 1"/>
    <property type="match status" value="1"/>
</dbReference>
<protein>
    <recommendedName>
        <fullName evidence="1">proton-translocating NAD(P)(+) transhydrogenase</fullName>
        <ecNumber evidence="1">7.1.1.1</ecNumber>
    </recommendedName>
</protein>
<dbReference type="Pfam" id="PF05222">
    <property type="entry name" value="AlaDh_PNT_N"/>
    <property type="match status" value="1"/>
</dbReference>
<dbReference type="CDD" id="cd05304">
    <property type="entry name" value="Rubrum_tdh"/>
    <property type="match status" value="1"/>
</dbReference>
<accession>A0A381QWG2</accession>
<dbReference type="GO" id="GO:0006740">
    <property type="term" value="P:NADPH regeneration"/>
    <property type="evidence" value="ECO:0007669"/>
    <property type="project" value="TreeGrafter"/>
</dbReference>
<dbReference type="GO" id="GO:0008750">
    <property type="term" value="F:proton-translocating NAD(P)+ transhydrogenase activity"/>
    <property type="evidence" value="ECO:0007669"/>
    <property type="project" value="UniProtKB-EC"/>
</dbReference>
<dbReference type="EC" id="7.1.1.1" evidence="1"/>
<keyword evidence="2" id="KW-0547">Nucleotide-binding</keyword>
<dbReference type="SMART" id="SM01002">
    <property type="entry name" value="AlaDh_PNT_C"/>
    <property type="match status" value="1"/>
</dbReference>
<organism evidence="9">
    <name type="scientific">marine metagenome</name>
    <dbReference type="NCBI Taxonomy" id="408172"/>
    <lineage>
        <taxon>unclassified sequences</taxon>
        <taxon>metagenomes</taxon>
        <taxon>ecological metagenomes</taxon>
    </lineage>
</organism>
<dbReference type="GO" id="GO:0050661">
    <property type="term" value="F:NADP binding"/>
    <property type="evidence" value="ECO:0007669"/>
    <property type="project" value="TreeGrafter"/>
</dbReference>
<evidence type="ECO:0000256" key="3">
    <source>
        <dbReference type="ARBA" id="ARBA00022857"/>
    </source>
</evidence>
<dbReference type="Gene3D" id="3.40.50.720">
    <property type="entry name" value="NAD(P)-binding Rossmann-like Domain"/>
    <property type="match status" value="2"/>
</dbReference>
<keyword evidence="5" id="KW-0520">NAD</keyword>